<proteinExistence type="predicted"/>
<organism evidence="1 2">
    <name type="scientific">Micromonospora sicca</name>
    <dbReference type="NCBI Taxonomy" id="2202420"/>
    <lineage>
        <taxon>Bacteria</taxon>
        <taxon>Bacillati</taxon>
        <taxon>Actinomycetota</taxon>
        <taxon>Actinomycetes</taxon>
        <taxon>Micromonosporales</taxon>
        <taxon>Micromonosporaceae</taxon>
        <taxon>Micromonospora</taxon>
    </lineage>
</organism>
<protein>
    <recommendedName>
        <fullName evidence="3">HIRAN domain-containing protein</fullName>
    </recommendedName>
</protein>
<gene>
    <name evidence="1" type="ORF">U2F25_34505</name>
</gene>
<dbReference type="Gene3D" id="3.30.70.2330">
    <property type="match status" value="1"/>
</dbReference>
<evidence type="ECO:0008006" key="3">
    <source>
        <dbReference type="Google" id="ProtNLM"/>
    </source>
</evidence>
<dbReference type="EMBL" id="JAXOTQ010000078">
    <property type="protein sequence ID" value="MDZ5494497.1"/>
    <property type="molecule type" value="Genomic_DNA"/>
</dbReference>
<sequence>MAIFQRWFGGTRRAASLVTPPETTAPPPTPVLLPGGEDLEVVGESNYQEALWQVVGGRTRDRIRFGIHAALIPETDNPYDSNAISVWISGLRVGYLSRADAADYRSGLVALEARHGRRVALSGVVVGGGMRSDGPGMLGVWLSHSPQDFGVAPVVAPEPVLQLTMRTGLSAAFATDAEDDSYDLSWYEDLPADHIAAVKKLRLLLGEDPDPIDRHFMFCELERRLYRSRDAFDSAIEQYDEACRQHDAEMDVIRTALFEKFQEIPLLETYTQMAIRQQKAKNWDRALWWARRGIALYGSDAARPEAVSDLEKRVAAYSRKLEGAGEPSGRRRASAQNGNETAIVEVLVCRSCGGGFERIRTRGRKPTQCEACR</sequence>
<name>A0ABU5JPD3_9ACTN</name>
<accession>A0ABU5JPD3</accession>
<comment type="caution">
    <text evidence="1">The sequence shown here is derived from an EMBL/GenBank/DDBJ whole genome shotgun (WGS) entry which is preliminary data.</text>
</comment>
<dbReference type="RefSeq" id="WP_322443962.1">
    <property type="nucleotide sequence ID" value="NZ_JAXOTQ010000078.1"/>
</dbReference>
<reference evidence="1 2" key="1">
    <citation type="submission" date="2023-12" db="EMBL/GenBank/DDBJ databases">
        <title>Micromonospora sp. nov., isolated from Atacama Desert.</title>
        <authorList>
            <person name="Carro L."/>
            <person name="Golinska P."/>
            <person name="Klenk H.-P."/>
            <person name="Goodfellow M."/>
        </authorList>
    </citation>
    <scope>NUCLEOTIDE SEQUENCE [LARGE SCALE GENOMIC DNA]</scope>
    <source>
        <strain evidence="1 2">4G53</strain>
    </source>
</reference>
<dbReference type="Proteomes" id="UP001290101">
    <property type="component" value="Unassembled WGS sequence"/>
</dbReference>
<evidence type="ECO:0000313" key="1">
    <source>
        <dbReference type="EMBL" id="MDZ5494497.1"/>
    </source>
</evidence>
<evidence type="ECO:0000313" key="2">
    <source>
        <dbReference type="Proteomes" id="UP001290101"/>
    </source>
</evidence>
<keyword evidence="2" id="KW-1185">Reference proteome</keyword>